<dbReference type="EMBL" id="CP098611">
    <property type="protein sequence ID" value="USR92602.1"/>
    <property type="molecule type" value="Genomic_DNA"/>
</dbReference>
<organism evidence="2 3">
    <name type="scientific">Phormidium yuhuli AB48</name>
    <dbReference type="NCBI Taxonomy" id="2940671"/>
    <lineage>
        <taxon>Bacteria</taxon>
        <taxon>Bacillati</taxon>
        <taxon>Cyanobacteriota</taxon>
        <taxon>Cyanophyceae</taxon>
        <taxon>Oscillatoriophycideae</taxon>
        <taxon>Oscillatoriales</taxon>
        <taxon>Oscillatoriaceae</taxon>
        <taxon>Phormidium</taxon>
        <taxon>Phormidium yuhuli</taxon>
    </lineage>
</organism>
<gene>
    <name evidence="2" type="ORF">NEA10_07755</name>
</gene>
<keyword evidence="1" id="KW-0732">Signal</keyword>
<evidence type="ECO:0000256" key="1">
    <source>
        <dbReference type="SAM" id="SignalP"/>
    </source>
</evidence>
<dbReference type="Proteomes" id="UP001056708">
    <property type="component" value="Chromosome"/>
</dbReference>
<accession>A0ABY5AV04</accession>
<proteinExistence type="predicted"/>
<name>A0ABY5AV04_9CYAN</name>
<evidence type="ECO:0000313" key="3">
    <source>
        <dbReference type="Proteomes" id="UP001056708"/>
    </source>
</evidence>
<dbReference type="RefSeq" id="WP_252664753.1">
    <property type="nucleotide sequence ID" value="NZ_CP098611.1"/>
</dbReference>
<feature type="signal peptide" evidence="1">
    <location>
        <begin position="1"/>
        <end position="27"/>
    </location>
</feature>
<dbReference type="Pfam" id="PF14218">
    <property type="entry name" value="COP23"/>
    <property type="match status" value="1"/>
</dbReference>
<keyword evidence="3" id="KW-1185">Reference proteome</keyword>
<protein>
    <submittedName>
        <fullName evidence="2">COP23 domain-containing protein</fullName>
    </submittedName>
</protein>
<feature type="chain" id="PRO_5046682570" evidence="1">
    <location>
        <begin position="28"/>
        <end position="171"/>
    </location>
</feature>
<evidence type="ECO:0000313" key="2">
    <source>
        <dbReference type="EMBL" id="USR92602.1"/>
    </source>
</evidence>
<sequence>MKPLTKWAIAALAAVQLPLLAPSAARADASIDSFQCRQTDGVNFTVALSRGGRDSDPMIVWTSDAFTRSGYPPARRCQDVTARLNTLLRANGNSLQGLHLTAGRVNRQWVVCAVNSTRLGCNADNVLFTLSSQQTPDQVMESLQARRTGTSIQQSGGRPYVNLEQLVNSLF</sequence>
<dbReference type="InterPro" id="IPR025478">
    <property type="entry name" value="COP23"/>
</dbReference>
<reference evidence="2" key="1">
    <citation type="submission" date="2022-06" db="EMBL/GenBank/DDBJ databases">
        <title>Genome sequence of Phormidium yuhuli AB48 isolated from an industrial photobioreactor environment.</title>
        <authorList>
            <person name="Qiu Y."/>
            <person name="Noonan A.J.C."/>
            <person name="Dofher K."/>
            <person name="Koch M."/>
            <person name="Kieft B."/>
            <person name="Lin X."/>
            <person name="Ziels R.M."/>
            <person name="Hallam S.J."/>
        </authorList>
    </citation>
    <scope>NUCLEOTIDE SEQUENCE</scope>
    <source>
        <strain evidence="2">AB48</strain>
    </source>
</reference>